<protein>
    <submittedName>
        <fullName evidence="3">STAS domain-containing protein</fullName>
    </submittedName>
</protein>
<comment type="caution">
    <text evidence="3">The sequence shown here is derived from an EMBL/GenBank/DDBJ whole genome shotgun (WGS) entry which is preliminary data.</text>
</comment>
<name>A0ABU7MZK0_9ACTN</name>
<dbReference type="SUPFAM" id="SSF52091">
    <property type="entry name" value="SpoIIaa-like"/>
    <property type="match status" value="1"/>
</dbReference>
<reference evidence="3 4" key="1">
    <citation type="submission" date="2024-01" db="EMBL/GenBank/DDBJ databases">
        <title>Draft genome sequence of Gordonia sp. PKS22-38.</title>
        <authorList>
            <person name="Suphannarot A."/>
            <person name="Mingma R."/>
        </authorList>
    </citation>
    <scope>NUCLEOTIDE SEQUENCE [LARGE SCALE GENOMIC DNA]</scope>
    <source>
        <strain evidence="3 4">PKS22-38</strain>
    </source>
</reference>
<dbReference type="Gene3D" id="3.30.750.24">
    <property type="entry name" value="STAS domain"/>
    <property type="match status" value="1"/>
</dbReference>
<organism evidence="3 4">
    <name type="scientific">Gordonia prachuapensis</name>
    <dbReference type="NCBI Taxonomy" id="3115651"/>
    <lineage>
        <taxon>Bacteria</taxon>
        <taxon>Bacillati</taxon>
        <taxon>Actinomycetota</taxon>
        <taxon>Actinomycetes</taxon>
        <taxon>Mycobacteriales</taxon>
        <taxon>Gordoniaceae</taxon>
        <taxon>Gordonia</taxon>
    </lineage>
</organism>
<dbReference type="Pfam" id="PF01740">
    <property type="entry name" value="STAS"/>
    <property type="match status" value="1"/>
</dbReference>
<feature type="domain" description="STAS" evidence="2">
    <location>
        <begin position="35"/>
        <end position="117"/>
    </location>
</feature>
<proteinExistence type="predicted"/>
<dbReference type="InterPro" id="IPR002645">
    <property type="entry name" value="STAS_dom"/>
</dbReference>
<evidence type="ECO:0000313" key="4">
    <source>
        <dbReference type="Proteomes" id="UP001335729"/>
    </source>
</evidence>
<accession>A0ABU7MZK0</accession>
<feature type="region of interest" description="Disordered" evidence="1">
    <location>
        <begin position="112"/>
        <end position="143"/>
    </location>
</feature>
<dbReference type="CDD" id="cd07043">
    <property type="entry name" value="STAS_anti-anti-sigma_factors"/>
    <property type="match status" value="1"/>
</dbReference>
<dbReference type="InterPro" id="IPR036513">
    <property type="entry name" value="STAS_dom_sf"/>
</dbReference>
<gene>
    <name evidence="3" type="ORF">V1Y59_21890</name>
</gene>
<dbReference type="Proteomes" id="UP001335729">
    <property type="component" value="Unassembled WGS sequence"/>
</dbReference>
<dbReference type="PROSITE" id="PS50801">
    <property type="entry name" value="STAS"/>
    <property type="match status" value="1"/>
</dbReference>
<evidence type="ECO:0000313" key="3">
    <source>
        <dbReference type="EMBL" id="MEE4025752.1"/>
    </source>
</evidence>
<keyword evidence="4" id="KW-1185">Reference proteome</keyword>
<evidence type="ECO:0000256" key="1">
    <source>
        <dbReference type="SAM" id="MobiDB-lite"/>
    </source>
</evidence>
<dbReference type="EMBL" id="JAZDUE010000024">
    <property type="protein sequence ID" value="MEE4025752.1"/>
    <property type="molecule type" value="Genomic_DNA"/>
</dbReference>
<feature type="compositionally biased region" description="Low complexity" evidence="1">
    <location>
        <begin position="130"/>
        <end position="143"/>
    </location>
</feature>
<sequence>MTIRTPEYAYFGDSTFDITALDIALDGAADVTTRLRLRVAEACSRGARLVLLDVSGLTTVTPSGVADLLHAMRAARTQGADLRAYGHSPVLTDALEALDLRKVFTVHANRQHAIDRTRPTGPVRHRARRPVLSGRRSRSVGSS</sequence>
<evidence type="ECO:0000259" key="2">
    <source>
        <dbReference type="PROSITE" id="PS50801"/>
    </source>
</evidence>
<dbReference type="RefSeq" id="WP_330507157.1">
    <property type="nucleotide sequence ID" value="NZ_JAZDUE010000024.1"/>
</dbReference>